<dbReference type="Gene3D" id="3.40.50.2000">
    <property type="entry name" value="Glycogen Phosphorylase B"/>
    <property type="match status" value="2"/>
</dbReference>
<comment type="caution">
    <text evidence="6">The sequence shown here is derived from an EMBL/GenBank/DDBJ whole genome shotgun (WGS) entry which is preliminary data.</text>
</comment>
<sequence>MHIIETYFECGGFDHRFIQGGTSVYLWQLSRGLAELGHRVSIVTPAHGRLDDLRKLHEVEDLPGADEYELPLVLDPRVWGERFPAEVGIALRTTAHRVRLAGVDLYFLSDEMLDRLPDRFYPPYESKGNDLVFFKPLAYQVAATRFIRSRFGDERAVVHAHEPFYHYLMPAAFAADPGKHVVSTVQSNMPINKSVYRPEVDRLLDFLGAPGTLPPPDPDAARSPHTVAMSQYQQLTHLHYEYPRDHVRVYDLVAEHADLIDFLSPGHRDYYTDFADTPFAQLFATLPVAGTVRRNAHKNFVGGCAVGDDWVTGDLPAVDREKVLTGLGLDPALPTFFHNARYAVNHKGQVELIRAVDRALSGGVKANFLLRCLSDAGIADPLFHEVVARHPDRVHLQWHRVPDRQLQEYAQSADFCLFPSKFEMDTFLIAQGEAMAAGAVPIATAQLGMAHFGHVADPVTGPDAETATGFAVNRCFAEDDPLLVQGLTEQIGRAVALWHDAPDEYRRLSRNAVTRARQFTWKRAAEAHAAAFAGIWRGETPQLPVRDLVRYGWFEALPEPAWTAHRDEIADAARLRGDADAFLRCRPDGADELPDLFERAWARADFAACDRIAQIATDKRPEWAGAWRERLAGRGTVDPGGRITYRPPHAERVELVVPDLTAPARGKVTVTALTATGGVFTGRLPDGGHRADLLLTLGDGRTVWDEVGA</sequence>
<keyword evidence="7" id="KW-1185">Reference proteome</keyword>
<dbReference type="Pfam" id="PF13692">
    <property type="entry name" value="Glyco_trans_1_4"/>
    <property type="match status" value="1"/>
</dbReference>
<dbReference type="EMBL" id="JASCTH010000005">
    <property type="protein sequence ID" value="MDI6098935.1"/>
    <property type="molecule type" value="Genomic_DNA"/>
</dbReference>
<proteinExistence type="predicted"/>
<keyword evidence="4" id="KW-0808">Transferase</keyword>
<organism evidence="6 7">
    <name type="scientific">Actinoplanes sandaracinus</name>
    <dbReference type="NCBI Taxonomy" id="3045177"/>
    <lineage>
        <taxon>Bacteria</taxon>
        <taxon>Bacillati</taxon>
        <taxon>Actinomycetota</taxon>
        <taxon>Actinomycetes</taxon>
        <taxon>Micromonosporales</taxon>
        <taxon>Micromonosporaceae</taxon>
        <taxon>Actinoplanes</taxon>
    </lineage>
</organism>
<dbReference type="PANTHER" id="PTHR12526">
    <property type="entry name" value="GLYCOSYLTRANSFERASE"/>
    <property type="match status" value="1"/>
</dbReference>
<feature type="domain" description="Starch synthase catalytic" evidence="5">
    <location>
        <begin position="19"/>
        <end position="161"/>
    </location>
</feature>
<dbReference type="EC" id="2.4.1.21" evidence="2"/>
<evidence type="ECO:0000256" key="3">
    <source>
        <dbReference type="ARBA" id="ARBA00022676"/>
    </source>
</evidence>
<dbReference type="Proteomes" id="UP001241758">
    <property type="component" value="Unassembled WGS sequence"/>
</dbReference>
<gene>
    <name evidence="6" type="ORF">QLQ12_10020</name>
</gene>
<dbReference type="SUPFAM" id="SSF53756">
    <property type="entry name" value="UDP-Glycosyltransferase/glycogen phosphorylase"/>
    <property type="match status" value="1"/>
</dbReference>
<dbReference type="Pfam" id="PF08323">
    <property type="entry name" value="Glyco_transf_5"/>
    <property type="match status" value="1"/>
</dbReference>
<keyword evidence="3" id="KW-0328">Glycosyltransferase</keyword>
<comment type="catalytic activity">
    <reaction evidence="1">
        <text>[(1-&gt;4)-alpha-D-glucosyl](n) + ADP-alpha-D-glucose = [(1-&gt;4)-alpha-D-glucosyl](n+1) + ADP + H(+)</text>
        <dbReference type="Rhea" id="RHEA:18189"/>
        <dbReference type="Rhea" id="RHEA-COMP:9584"/>
        <dbReference type="Rhea" id="RHEA-COMP:9587"/>
        <dbReference type="ChEBI" id="CHEBI:15378"/>
        <dbReference type="ChEBI" id="CHEBI:15444"/>
        <dbReference type="ChEBI" id="CHEBI:57498"/>
        <dbReference type="ChEBI" id="CHEBI:456216"/>
        <dbReference type="EC" id="2.4.1.21"/>
    </reaction>
</comment>
<reference evidence="6 7" key="1">
    <citation type="submission" date="2023-05" db="EMBL/GenBank/DDBJ databases">
        <title>Actinoplanes sp. NEAU-A12 genome sequencing.</title>
        <authorList>
            <person name="Wang Z.-S."/>
        </authorList>
    </citation>
    <scope>NUCLEOTIDE SEQUENCE [LARGE SCALE GENOMIC DNA]</scope>
    <source>
        <strain evidence="6 7">NEAU-A12</strain>
    </source>
</reference>
<evidence type="ECO:0000256" key="1">
    <source>
        <dbReference type="ARBA" id="ARBA00001478"/>
    </source>
</evidence>
<name>A0ABT6WGT3_9ACTN</name>
<evidence type="ECO:0000259" key="5">
    <source>
        <dbReference type="Pfam" id="PF08323"/>
    </source>
</evidence>
<evidence type="ECO:0000256" key="2">
    <source>
        <dbReference type="ARBA" id="ARBA00012588"/>
    </source>
</evidence>
<evidence type="ECO:0000313" key="7">
    <source>
        <dbReference type="Proteomes" id="UP001241758"/>
    </source>
</evidence>
<dbReference type="RefSeq" id="WP_282758853.1">
    <property type="nucleotide sequence ID" value="NZ_JASCTH010000005.1"/>
</dbReference>
<dbReference type="InterPro" id="IPR013534">
    <property type="entry name" value="Starch_synth_cat_dom"/>
</dbReference>
<evidence type="ECO:0000256" key="4">
    <source>
        <dbReference type="ARBA" id="ARBA00022679"/>
    </source>
</evidence>
<protein>
    <recommendedName>
        <fullName evidence="2">starch synthase</fullName>
        <ecNumber evidence="2">2.4.1.21</ecNumber>
    </recommendedName>
</protein>
<evidence type="ECO:0000313" key="6">
    <source>
        <dbReference type="EMBL" id="MDI6098935.1"/>
    </source>
</evidence>
<accession>A0ABT6WGT3</accession>